<proteinExistence type="predicted"/>
<dbReference type="AlphaFoldDB" id="A0AAE0BEZ8"/>
<accession>A0AAE0BEZ8</accession>
<dbReference type="EMBL" id="LGRX02035483">
    <property type="protein sequence ID" value="KAK3234650.1"/>
    <property type="molecule type" value="Genomic_DNA"/>
</dbReference>
<feature type="compositionally biased region" description="Basic residues" evidence="1">
    <location>
        <begin position="59"/>
        <end position="68"/>
    </location>
</feature>
<gene>
    <name evidence="2" type="ORF">CYMTET_55200</name>
</gene>
<dbReference type="Proteomes" id="UP001190700">
    <property type="component" value="Unassembled WGS sequence"/>
</dbReference>
<evidence type="ECO:0000313" key="3">
    <source>
        <dbReference type="Proteomes" id="UP001190700"/>
    </source>
</evidence>
<evidence type="ECO:0000256" key="1">
    <source>
        <dbReference type="SAM" id="MobiDB-lite"/>
    </source>
</evidence>
<name>A0AAE0BEZ8_9CHLO</name>
<evidence type="ECO:0000313" key="2">
    <source>
        <dbReference type="EMBL" id="KAK3234650.1"/>
    </source>
</evidence>
<sequence>MSDRASLKLHVKRARQLQRRVQRIVREMSVEMRLVNKLWKKVDQSISCKETRTNTENRTRRKKARRTKASTSSSEASLGDDSQEAHVEKPDTPLARTDVYVKNDCVDAQMAWILKPEESDPSQIMCVVPGQAVVVRMHDGSEASALIRALDLGLSSHDSGVARITWYDESGVFEADDVVSLDCLQREHTNYSLYDNHVWSQNVHRTIYDPRSWLDRMGHTEVAAYMCWGWTRALAKTTGYPNMPAQTRQLFDCVINVALCMGLEINANETLKCALEPCLISPFRRLGMCYAVEWDNSPHRQCALCGITCGRYLYKLSFCKVSEDNMPSVKVIAGYTCAASCVLAYDCVSVLGRMYDYSRSDSDHRFCRVCMKIPKDEHGTPSVQKHLDMHTGRLLYIRGGTVDCLAEDDKDFDAKKYLYSKMHCKCNFRPRA</sequence>
<reference evidence="2 3" key="1">
    <citation type="journal article" date="2015" name="Genome Biol. Evol.">
        <title>Comparative Genomics of a Bacterivorous Green Alga Reveals Evolutionary Causalities and Consequences of Phago-Mixotrophic Mode of Nutrition.</title>
        <authorList>
            <person name="Burns J.A."/>
            <person name="Paasch A."/>
            <person name="Narechania A."/>
            <person name="Kim E."/>
        </authorList>
    </citation>
    <scope>NUCLEOTIDE SEQUENCE [LARGE SCALE GENOMIC DNA]</scope>
    <source>
        <strain evidence="2 3">PLY_AMNH</strain>
    </source>
</reference>
<comment type="caution">
    <text evidence="2">The sequence shown here is derived from an EMBL/GenBank/DDBJ whole genome shotgun (WGS) entry which is preliminary data.</text>
</comment>
<organism evidence="2 3">
    <name type="scientific">Cymbomonas tetramitiformis</name>
    <dbReference type="NCBI Taxonomy" id="36881"/>
    <lineage>
        <taxon>Eukaryota</taxon>
        <taxon>Viridiplantae</taxon>
        <taxon>Chlorophyta</taxon>
        <taxon>Pyramimonadophyceae</taxon>
        <taxon>Pyramimonadales</taxon>
        <taxon>Pyramimonadaceae</taxon>
        <taxon>Cymbomonas</taxon>
    </lineage>
</organism>
<keyword evidence="3" id="KW-1185">Reference proteome</keyword>
<feature type="region of interest" description="Disordered" evidence="1">
    <location>
        <begin position="50"/>
        <end position="92"/>
    </location>
</feature>
<protein>
    <submittedName>
        <fullName evidence="2">Uncharacterized protein</fullName>
    </submittedName>
</protein>